<gene>
    <name evidence="2" type="primary">phnG</name>
    <name evidence="2" type="ORF">E1832_05865</name>
</gene>
<keyword evidence="3" id="KW-1185">Reference proteome</keyword>
<dbReference type="InterPro" id="IPR009609">
    <property type="entry name" value="Phosphonate_metab_PhnG"/>
</dbReference>
<dbReference type="EMBL" id="SMUV01000055">
    <property type="protein sequence ID" value="TDK50544.1"/>
    <property type="molecule type" value="Genomic_DNA"/>
</dbReference>
<dbReference type="GO" id="GO:0019634">
    <property type="term" value="P:organic phosphonate metabolic process"/>
    <property type="evidence" value="ECO:0007669"/>
    <property type="project" value="InterPro"/>
</dbReference>
<protein>
    <submittedName>
        <fullName evidence="2">Phosphonate C-P lyase system protein PhnG</fullName>
    </submittedName>
</protein>
<evidence type="ECO:0000313" key="3">
    <source>
        <dbReference type="Proteomes" id="UP000295301"/>
    </source>
</evidence>
<reference evidence="2 3" key="1">
    <citation type="submission" date="2019-03" db="EMBL/GenBank/DDBJ databases">
        <title>Ruegeria lutea sp. nov., a novel strain, isolated from marine sediment, the Masan Bay, South Korea.</title>
        <authorList>
            <person name="Kim J."/>
            <person name="Kim D.-Y."/>
            <person name="Lee S.-S."/>
        </authorList>
    </citation>
    <scope>NUCLEOTIDE SEQUENCE [LARGE SCALE GENOMIC DNA]</scope>
    <source>
        <strain evidence="2 3">318-1</strain>
    </source>
</reference>
<sequence>MAIQKKNGTEAEIETETGAETGAGQQARRGWMSLLARAPETLLLALWSGYGASPSFDWLRRPETGAVMVRGRMGGTGAPFNLGEMTVTRCALTLQDGTVGHGYVQGRSKARAEAAALIDALMQTGAASAVRRAILDPLAEAMATTREDRAARAAATKVDFFTLVRGEDG</sequence>
<evidence type="ECO:0000313" key="2">
    <source>
        <dbReference type="EMBL" id="TDK50544.1"/>
    </source>
</evidence>
<dbReference type="NCBIfam" id="TIGR03293">
    <property type="entry name" value="PhnG_redo"/>
    <property type="match status" value="1"/>
</dbReference>
<dbReference type="AlphaFoldDB" id="A0A4R5VFK3"/>
<organism evidence="2 3">
    <name type="scientific">Antarcticimicrobium luteum</name>
    <dbReference type="NCBI Taxonomy" id="2547397"/>
    <lineage>
        <taxon>Bacteria</taxon>
        <taxon>Pseudomonadati</taxon>
        <taxon>Pseudomonadota</taxon>
        <taxon>Alphaproteobacteria</taxon>
        <taxon>Rhodobacterales</taxon>
        <taxon>Paracoccaceae</taxon>
        <taxon>Antarcticimicrobium</taxon>
    </lineage>
</organism>
<dbReference type="GO" id="GO:0016829">
    <property type="term" value="F:lyase activity"/>
    <property type="evidence" value="ECO:0007669"/>
    <property type="project" value="UniProtKB-KW"/>
</dbReference>
<comment type="caution">
    <text evidence="2">The sequence shown here is derived from an EMBL/GenBank/DDBJ whole genome shotgun (WGS) entry which is preliminary data.</text>
</comment>
<proteinExistence type="predicted"/>
<dbReference type="Pfam" id="PF06754">
    <property type="entry name" value="PhnG"/>
    <property type="match status" value="1"/>
</dbReference>
<dbReference type="GO" id="GO:0015716">
    <property type="term" value="P:organic phosphonate transport"/>
    <property type="evidence" value="ECO:0007669"/>
    <property type="project" value="InterPro"/>
</dbReference>
<name>A0A4R5VFK3_9RHOB</name>
<dbReference type="RefSeq" id="WP_133358803.1">
    <property type="nucleotide sequence ID" value="NZ_SMUV01000055.1"/>
</dbReference>
<feature type="region of interest" description="Disordered" evidence="1">
    <location>
        <begin position="1"/>
        <end position="25"/>
    </location>
</feature>
<accession>A0A4R5VFK3</accession>
<evidence type="ECO:0000256" key="1">
    <source>
        <dbReference type="SAM" id="MobiDB-lite"/>
    </source>
</evidence>
<dbReference type="OrthoDB" id="530475at2"/>
<keyword evidence="2" id="KW-0456">Lyase</keyword>
<dbReference type="Proteomes" id="UP000295301">
    <property type="component" value="Unassembled WGS sequence"/>
</dbReference>